<dbReference type="EMBL" id="CADCXU010030510">
    <property type="protein sequence ID" value="CAB0016632.1"/>
    <property type="molecule type" value="Genomic_DNA"/>
</dbReference>
<feature type="region of interest" description="Disordered" evidence="1">
    <location>
        <begin position="1"/>
        <end position="30"/>
    </location>
</feature>
<feature type="compositionally biased region" description="Polar residues" evidence="1">
    <location>
        <begin position="7"/>
        <end position="29"/>
    </location>
</feature>
<proteinExistence type="predicted"/>
<evidence type="ECO:0000313" key="3">
    <source>
        <dbReference type="Proteomes" id="UP000479000"/>
    </source>
</evidence>
<evidence type="ECO:0000313" key="2">
    <source>
        <dbReference type="EMBL" id="CAB0016632.1"/>
    </source>
</evidence>
<dbReference type="Proteomes" id="UP000479000">
    <property type="component" value="Unassembled WGS sequence"/>
</dbReference>
<reference evidence="2 3" key="1">
    <citation type="submission" date="2020-02" db="EMBL/GenBank/DDBJ databases">
        <authorList>
            <person name="Ferguson B K."/>
        </authorList>
    </citation>
    <scope>NUCLEOTIDE SEQUENCE [LARGE SCALE GENOMIC DNA]</scope>
</reference>
<name>A0A6H5HHC5_9HEMI</name>
<gene>
    <name evidence="2" type="ORF">NTEN_LOCUS20789</name>
</gene>
<accession>A0A6H5HHC5</accession>
<protein>
    <submittedName>
        <fullName evidence="2">Uncharacterized protein</fullName>
    </submittedName>
</protein>
<keyword evidence="3" id="KW-1185">Reference proteome</keyword>
<organism evidence="2 3">
    <name type="scientific">Nesidiocoris tenuis</name>
    <dbReference type="NCBI Taxonomy" id="355587"/>
    <lineage>
        <taxon>Eukaryota</taxon>
        <taxon>Metazoa</taxon>
        <taxon>Ecdysozoa</taxon>
        <taxon>Arthropoda</taxon>
        <taxon>Hexapoda</taxon>
        <taxon>Insecta</taxon>
        <taxon>Pterygota</taxon>
        <taxon>Neoptera</taxon>
        <taxon>Paraneoptera</taxon>
        <taxon>Hemiptera</taxon>
        <taxon>Heteroptera</taxon>
        <taxon>Panheteroptera</taxon>
        <taxon>Cimicomorpha</taxon>
        <taxon>Miridae</taxon>
        <taxon>Dicyphina</taxon>
        <taxon>Nesidiocoris</taxon>
    </lineage>
</organism>
<sequence length="59" mass="6517">MEGKNVAPTQSLPEQLSSIPATSKATSSGGLFCKECWSNRYFIYIVLMRNRHSIAIGII</sequence>
<evidence type="ECO:0000256" key="1">
    <source>
        <dbReference type="SAM" id="MobiDB-lite"/>
    </source>
</evidence>
<dbReference type="AlphaFoldDB" id="A0A6H5HHC5"/>